<dbReference type="NCBIfam" id="TIGR01076">
    <property type="entry name" value="sortase_fam"/>
    <property type="match status" value="1"/>
</dbReference>
<dbReference type="Gene3D" id="2.40.260.10">
    <property type="entry name" value="Sortase"/>
    <property type="match status" value="1"/>
</dbReference>
<organism evidence="2 3">
    <name type="scientific">Candidatus Dojkabacteria bacterium</name>
    <dbReference type="NCBI Taxonomy" id="2099670"/>
    <lineage>
        <taxon>Bacteria</taxon>
        <taxon>Candidatus Dojkabacteria</taxon>
    </lineage>
</organism>
<dbReference type="InterPro" id="IPR023365">
    <property type="entry name" value="Sortase_dom-sf"/>
</dbReference>
<keyword evidence="1" id="KW-0378">Hydrolase</keyword>
<name>A0A847D1V1_9BACT</name>
<reference evidence="2 3" key="1">
    <citation type="journal article" date="2020" name="Biotechnol. Biofuels">
        <title>New insights from the biogas microbiome by comprehensive genome-resolved metagenomics of nearly 1600 species originating from multiple anaerobic digesters.</title>
        <authorList>
            <person name="Campanaro S."/>
            <person name="Treu L."/>
            <person name="Rodriguez-R L.M."/>
            <person name="Kovalovszki A."/>
            <person name="Ziels R.M."/>
            <person name="Maus I."/>
            <person name="Zhu X."/>
            <person name="Kougias P.G."/>
            <person name="Basile A."/>
            <person name="Luo G."/>
            <person name="Schluter A."/>
            <person name="Konstantinidis K.T."/>
            <person name="Angelidaki I."/>
        </authorList>
    </citation>
    <scope>NUCLEOTIDE SEQUENCE [LARGE SCALE GENOMIC DNA]</scope>
    <source>
        <strain evidence="2">AS06rmzACSIP_65</strain>
    </source>
</reference>
<dbReference type="SUPFAM" id="SSF63817">
    <property type="entry name" value="Sortase"/>
    <property type="match status" value="1"/>
</dbReference>
<gene>
    <name evidence="2" type="ORF">GX656_02275</name>
</gene>
<dbReference type="Proteomes" id="UP000545876">
    <property type="component" value="Unassembled WGS sequence"/>
</dbReference>
<protein>
    <submittedName>
        <fullName evidence="2">Sortase</fullName>
    </submittedName>
</protein>
<proteinExistence type="predicted"/>
<evidence type="ECO:0000256" key="1">
    <source>
        <dbReference type="ARBA" id="ARBA00022801"/>
    </source>
</evidence>
<evidence type="ECO:0000313" key="2">
    <source>
        <dbReference type="EMBL" id="NLD25443.1"/>
    </source>
</evidence>
<dbReference type="GO" id="GO:0016787">
    <property type="term" value="F:hydrolase activity"/>
    <property type="evidence" value="ECO:0007669"/>
    <property type="project" value="UniProtKB-KW"/>
</dbReference>
<sequence>MSKLFKILLTLFLILLVLTPISYFIAYPYINEIEIQFGKLNLYEISKKTYISLLTSVSPSPEKYKTVEFESDSIEESIQSKNIVLDSKLLEELNTTLTIDSALIHGRVFQGITSKTMDLGFWHFPLSKYPGQKGNSVIIGHRFFYLPPAKNTFFNLDRVQIGDTIILNHNEGEWKYIVTETRIVNDNDLSVLQNTEDYRLTLITCTPLWTSEKRLVVISKLDKLYQKV</sequence>
<dbReference type="InterPro" id="IPR005754">
    <property type="entry name" value="Sortase"/>
</dbReference>
<accession>A0A847D1V1</accession>
<comment type="caution">
    <text evidence="2">The sequence shown here is derived from an EMBL/GenBank/DDBJ whole genome shotgun (WGS) entry which is preliminary data.</text>
</comment>
<evidence type="ECO:0000313" key="3">
    <source>
        <dbReference type="Proteomes" id="UP000545876"/>
    </source>
</evidence>
<dbReference type="AlphaFoldDB" id="A0A847D1V1"/>
<dbReference type="Pfam" id="PF04203">
    <property type="entry name" value="Sortase"/>
    <property type="match status" value="1"/>
</dbReference>
<dbReference type="EMBL" id="JAAZBX010000007">
    <property type="protein sequence ID" value="NLD25443.1"/>
    <property type="molecule type" value="Genomic_DNA"/>
</dbReference>